<evidence type="ECO:0000256" key="14">
    <source>
        <dbReference type="NCBIfam" id="TIGR01064"/>
    </source>
</evidence>
<dbReference type="GO" id="GO:0000287">
    <property type="term" value="F:magnesium ion binding"/>
    <property type="evidence" value="ECO:0007669"/>
    <property type="project" value="UniProtKB-UniRule"/>
</dbReference>
<feature type="domain" description="Pyruvate kinase barrel" evidence="16">
    <location>
        <begin position="5"/>
        <end position="322"/>
    </location>
</feature>
<evidence type="ECO:0000256" key="10">
    <source>
        <dbReference type="ARBA" id="ARBA00022840"/>
    </source>
</evidence>
<dbReference type="GO" id="GO:0030955">
    <property type="term" value="F:potassium ion binding"/>
    <property type="evidence" value="ECO:0007669"/>
    <property type="project" value="UniProtKB-UniRule"/>
</dbReference>
<evidence type="ECO:0000256" key="8">
    <source>
        <dbReference type="ARBA" id="ARBA00022741"/>
    </source>
</evidence>
<evidence type="ECO:0000256" key="5">
    <source>
        <dbReference type="ARBA" id="ARBA00012142"/>
    </source>
</evidence>
<evidence type="ECO:0000313" key="18">
    <source>
        <dbReference type="EMBL" id="PKN02897.1"/>
    </source>
</evidence>
<dbReference type="PRINTS" id="PR01050">
    <property type="entry name" value="PYRUVTKNASE"/>
</dbReference>
<dbReference type="PANTHER" id="PTHR11817">
    <property type="entry name" value="PYRUVATE KINASE"/>
    <property type="match status" value="1"/>
</dbReference>
<dbReference type="InterPro" id="IPR001697">
    <property type="entry name" value="Pyr_Knase"/>
</dbReference>
<dbReference type="EC" id="2.7.1.40" evidence="5 14"/>
<evidence type="ECO:0000313" key="19">
    <source>
        <dbReference type="Proteomes" id="UP000233417"/>
    </source>
</evidence>
<dbReference type="InterPro" id="IPR011037">
    <property type="entry name" value="Pyrv_Knase-like_insert_dom_sf"/>
</dbReference>
<dbReference type="InterPro" id="IPR015813">
    <property type="entry name" value="Pyrv/PenolPyrv_kinase-like_dom"/>
</dbReference>
<keyword evidence="8" id="KW-0547">Nucleotide-binding</keyword>
<keyword evidence="9 15" id="KW-0418">Kinase</keyword>
<dbReference type="FunFam" id="3.20.20.60:FF:000025">
    <property type="entry name" value="Pyruvate kinase"/>
    <property type="match status" value="1"/>
</dbReference>
<dbReference type="Proteomes" id="UP000233417">
    <property type="component" value="Unassembled WGS sequence"/>
</dbReference>
<dbReference type="InterPro" id="IPR015793">
    <property type="entry name" value="Pyrv_Knase_brl"/>
</dbReference>
<evidence type="ECO:0000256" key="4">
    <source>
        <dbReference type="ARBA" id="ARBA00008663"/>
    </source>
</evidence>
<reference evidence="18 19" key="1">
    <citation type="journal article" date="2017" name="ISME J.">
        <title>Potential for microbial H2 and metal transformations associated with novel bacteria and archaea in deep terrestrial subsurface sediments.</title>
        <authorList>
            <person name="Hernsdorf A.W."/>
            <person name="Amano Y."/>
            <person name="Miyakawa K."/>
            <person name="Ise K."/>
            <person name="Suzuki Y."/>
            <person name="Anantharaman K."/>
            <person name="Probst A."/>
            <person name="Burstein D."/>
            <person name="Thomas B.C."/>
            <person name="Banfield J.F."/>
        </authorList>
    </citation>
    <scope>NUCLEOTIDE SEQUENCE [LARGE SCALE GENOMIC DNA]</scope>
    <source>
        <strain evidence="18">HGW-Dojkabacteria-1</strain>
    </source>
</reference>
<comment type="cofactor">
    <cofactor evidence="1">
        <name>Mg(2+)</name>
        <dbReference type="ChEBI" id="CHEBI:18420"/>
    </cofactor>
</comment>
<evidence type="ECO:0000256" key="1">
    <source>
        <dbReference type="ARBA" id="ARBA00001946"/>
    </source>
</evidence>
<comment type="cofactor">
    <cofactor evidence="2">
        <name>K(+)</name>
        <dbReference type="ChEBI" id="CHEBI:29103"/>
    </cofactor>
</comment>
<dbReference type="InterPro" id="IPR036918">
    <property type="entry name" value="Pyrv_Knase_C_sf"/>
</dbReference>
<dbReference type="FunFam" id="2.40.33.10:FF:000001">
    <property type="entry name" value="Pyruvate kinase"/>
    <property type="match status" value="1"/>
</dbReference>
<dbReference type="SUPFAM" id="SSF51621">
    <property type="entry name" value="Phosphoenolpyruvate/pyruvate domain"/>
    <property type="match status" value="1"/>
</dbReference>
<keyword evidence="10" id="KW-0067">ATP-binding</keyword>
<keyword evidence="13 18" id="KW-0670">Pyruvate</keyword>
<dbReference type="GO" id="GO:0016301">
    <property type="term" value="F:kinase activity"/>
    <property type="evidence" value="ECO:0007669"/>
    <property type="project" value="UniProtKB-KW"/>
</dbReference>
<feature type="domain" description="Pyruvate kinase C-terminal" evidence="17">
    <location>
        <begin position="353"/>
        <end position="462"/>
    </location>
</feature>
<comment type="caution">
    <text evidence="18">The sequence shown here is derived from an EMBL/GenBank/DDBJ whole genome shotgun (WGS) entry which is preliminary data.</text>
</comment>
<evidence type="ECO:0000256" key="6">
    <source>
        <dbReference type="ARBA" id="ARBA00022679"/>
    </source>
</evidence>
<evidence type="ECO:0000256" key="13">
    <source>
        <dbReference type="ARBA" id="ARBA00023317"/>
    </source>
</evidence>
<evidence type="ECO:0000259" key="16">
    <source>
        <dbReference type="Pfam" id="PF00224"/>
    </source>
</evidence>
<dbReference type="SUPFAM" id="SSF50800">
    <property type="entry name" value="PK beta-barrel domain-like"/>
    <property type="match status" value="1"/>
</dbReference>
<dbReference type="InterPro" id="IPR015806">
    <property type="entry name" value="Pyrv_Knase_insert_dom_sf"/>
</dbReference>
<dbReference type="NCBIfam" id="NF004491">
    <property type="entry name" value="PRK05826.1"/>
    <property type="match status" value="1"/>
</dbReference>
<dbReference type="Gene3D" id="3.40.1380.20">
    <property type="entry name" value="Pyruvate kinase, C-terminal domain"/>
    <property type="match status" value="1"/>
</dbReference>
<dbReference type="EMBL" id="PHAO01000001">
    <property type="protein sequence ID" value="PKN02897.1"/>
    <property type="molecule type" value="Genomic_DNA"/>
</dbReference>
<comment type="pathway">
    <text evidence="3 15">Carbohydrate degradation; glycolysis; pyruvate from D-glyceraldehyde 3-phosphate: step 5/5.</text>
</comment>
<proteinExistence type="inferred from homology"/>
<keyword evidence="11 15" id="KW-0460">Magnesium</keyword>
<dbReference type="NCBIfam" id="TIGR01064">
    <property type="entry name" value="pyruv_kin"/>
    <property type="match status" value="1"/>
</dbReference>
<sequence>MKELAKTKIVATIGPSSWDEKILKDMIYNGMSIARINASFADFDELKRVSRSIRKLSPRVAVMLDTKGHKIRVTGFEKEKELKTGDTVVILSEDTTYKEPLSDKHIAITYPNLHNEISRHAKILLDDGNILLSVEDIRGEQILCKIEQGGILKPKKTVNIPGTHLNFPSLSEKDEGDIKYAVKNDFDFISASFIRNVQDVAMIREAMGNTDCKLIAKIEDREGLDNFDEILPLVDGIMIARGDMGVELPLEDVPIYQKQMIYKCRNVGKPVIVATQMLESMRENIRPTRAEVSDVANAIMDGTDAVMLSAETSTGKYPVEAVKTMNKIALRVENILKPQKVMGDTSACIETDELCRSLFDMTERVMIKGIVVISVTGKTVRSLSRHRLNIPIWEIAENIKQVRQSGILRGVKTYYLNEFPKDRDKAVKQAVETVYSYGELDLNDKIAIISGSSIKNKSTNTILEIVEVKDIIA</sequence>
<evidence type="ECO:0000256" key="9">
    <source>
        <dbReference type="ARBA" id="ARBA00022777"/>
    </source>
</evidence>
<gene>
    <name evidence="18" type="primary">pyk</name>
    <name evidence="18" type="ORF">CVU76_02630</name>
</gene>
<evidence type="ECO:0000256" key="2">
    <source>
        <dbReference type="ARBA" id="ARBA00001958"/>
    </source>
</evidence>
<comment type="similarity">
    <text evidence="4 15">Belongs to the pyruvate kinase family.</text>
</comment>
<dbReference type="Gene3D" id="2.40.33.10">
    <property type="entry name" value="PK beta-barrel domain-like"/>
    <property type="match status" value="1"/>
</dbReference>
<evidence type="ECO:0000256" key="3">
    <source>
        <dbReference type="ARBA" id="ARBA00004997"/>
    </source>
</evidence>
<evidence type="ECO:0000256" key="7">
    <source>
        <dbReference type="ARBA" id="ARBA00022723"/>
    </source>
</evidence>
<dbReference type="InterPro" id="IPR040442">
    <property type="entry name" value="Pyrv_kinase-like_dom_sf"/>
</dbReference>
<dbReference type="Pfam" id="PF02887">
    <property type="entry name" value="PK_C"/>
    <property type="match status" value="1"/>
</dbReference>
<dbReference type="UniPathway" id="UPA00109">
    <property type="reaction ID" value="UER00188"/>
</dbReference>
<dbReference type="Gene3D" id="3.20.20.60">
    <property type="entry name" value="Phosphoenolpyruvate-binding domains"/>
    <property type="match status" value="1"/>
</dbReference>
<evidence type="ECO:0000256" key="12">
    <source>
        <dbReference type="ARBA" id="ARBA00023152"/>
    </source>
</evidence>
<dbReference type="Pfam" id="PF00224">
    <property type="entry name" value="PK"/>
    <property type="match status" value="1"/>
</dbReference>
<evidence type="ECO:0000256" key="11">
    <source>
        <dbReference type="ARBA" id="ARBA00022842"/>
    </source>
</evidence>
<evidence type="ECO:0000256" key="15">
    <source>
        <dbReference type="RuleBase" id="RU000504"/>
    </source>
</evidence>
<keyword evidence="7" id="KW-0479">Metal-binding</keyword>
<keyword evidence="12 15" id="KW-0324">Glycolysis</keyword>
<dbReference type="AlphaFoldDB" id="A0A2N2F408"/>
<protein>
    <recommendedName>
        <fullName evidence="5 14">Pyruvate kinase</fullName>
        <ecNumber evidence="5 14">2.7.1.40</ecNumber>
    </recommendedName>
</protein>
<dbReference type="SUPFAM" id="SSF52935">
    <property type="entry name" value="PK C-terminal domain-like"/>
    <property type="match status" value="1"/>
</dbReference>
<accession>A0A2N2F408</accession>
<dbReference type="InterPro" id="IPR015795">
    <property type="entry name" value="Pyrv_Knase_C"/>
</dbReference>
<organism evidence="18 19">
    <name type="scientific">Candidatus Dojkabacteria bacterium HGW-Dojkabacteria-1</name>
    <dbReference type="NCBI Taxonomy" id="2013761"/>
    <lineage>
        <taxon>Bacteria</taxon>
        <taxon>Candidatus Dojkabacteria</taxon>
    </lineage>
</organism>
<dbReference type="GO" id="GO:0005524">
    <property type="term" value="F:ATP binding"/>
    <property type="evidence" value="ECO:0007669"/>
    <property type="project" value="UniProtKB-KW"/>
</dbReference>
<keyword evidence="6 15" id="KW-0808">Transferase</keyword>
<evidence type="ECO:0000259" key="17">
    <source>
        <dbReference type="Pfam" id="PF02887"/>
    </source>
</evidence>
<dbReference type="GO" id="GO:0004743">
    <property type="term" value="F:pyruvate kinase activity"/>
    <property type="evidence" value="ECO:0007669"/>
    <property type="project" value="UniProtKB-UniRule"/>
</dbReference>
<comment type="catalytic activity">
    <reaction evidence="15">
        <text>pyruvate + ATP = phosphoenolpyruvate + ADP + H(+)</text>
        <dbReference type="Rhea" id="RHEA:18157"/>
        <dbReference type="ChEBI" id="CHEBI:15361"/>
        <dbReference type="ChEBI" id="CHEBI:15378"/>
        <dbReference type="ChEBI" id="CHEBI:30616"/>
        <dbReference type="ChEBI" id="CHEBI:58702"/>
        <dbReference type="ChEBI" id="CHEBI:456216"/>
        <dbReference type="EC" id="2.7.1.40"/>
    </reaction>
</comment>
<name>A0A2N2F408_9BACT</name>